<comment type="subcellular location">
    <subcellularLocation>
        <location evidence="1">Membrane</location>
        <topology evidence="1">Multi-pass membrane protein</topology>
    </subcellularLocation>
</comment>
<dbReference type="InterPro" id="IPR005821">
    <property type="entry name" value="Ion_trans_dom"/>
</dbReference>
<evidence type="ECO:0000313" key="12">
    <source>
        <dbReference type="Proteomes" id="UP000837857"/>
    </source>
</evidence>
<evidence type="ECO:0000256" key="8">
    <source>
        <dbReference type="SAM" id="MobiDB-lite"/>
    </source>
</evidence>
<evidence type="ECO:0000256" key="1">
    <source>
        <dbReference type="ARBA" id="ARBA00004141"/>
    </source>
</evidence>
<evidence type="ECO:0000256" key="3">
    <source>
        <dbReference type="ARBA" id="ARBA00022692"/>
    </source>
</evidence>
<dbReference type="Pfam" id="PF00520">
    <property type="entry name" value="Ion_trans"/>
    <property type="match status" value="1"/>
</dbReference>
<evidence type="ECO:0000256" key="7">
    <source>
        <dbReference type="ARBA" id="ARBA00023303"/>
    </source>
</evidence>
<feature type="compositionally biased region" description="Polar residues" evidence="8">
    <location>
        <begin position="391"/>
        <end position="411"/>
    </location>
</feature>
<gene>
    <name evidence="11" type="ORF">IPOD504_LOCUS9001</name>
</gene>
<protein>
    <recommendedName>
        <fullName evidence="10">Ion transport domain-containing protein</fullName>
    </recommendedName>
</protein>
<keyword evidence="12" id="KW-1185">Reference proteome</keyword>
<keyword evidence="6 9" id="KW-0472">Membrane</keyword>
<feature type="transmembrane region" description="Helical" evidence="9">
    <location>
        <begin position="18"/>
        <end position="40"/>
    </location>
</feature>
<evidence type="ECO:0000256" key="6">
    <source>
        <dbReference type="ARBA" id="ARBA00023136"/>
    </source>
</evidence>
<feature type="region of interest" description="Disordered" evidence="8">
    <location>
        <begin position="449"/>
        <end position="549"/>
    </location>
</feature>
<organism evidence="11 12">
    <name type="scientific">Iphiclides podalirius</name>
    <name type="common">scarce swallowtail</name>
    <dbReference type="NCBI Taxonomy" id="110791"/>
    <lineage>
        <taxon>Eukaryota</taxon>
        <taxon>Metazoa</taxon>
        <taxon>Ecdysozoa</taxon>
        <taxon>Arthropoda</taxon>
        <taxon>Hexapoda</taxon>
        <taxon>Insecta</taxon>
        <taxon>Pterygota</taxon>
        <taxon>Neoptera</taxon>
        <taxon>Endopterygota</taxon>
        <taxon>Lepidoptera</taxon>
        <taxon>Glossata</taxon>
        <taxon>Ditrysia</taxon>
        <taxon>Papilionoidea</taxon>
        <taxon>Papilionidae</taxon>
        <taxon>Papilioninae</taxon>
        <taxon>Iphiclides</taxon>
    </lineage>
</organism>
<feature type="non-terminal residue" evidence="11">
    <location>
        <position position="567"/>
    </location>
</feature>
<feature type="domain" description="Ion transport" evidence="10">
    <location>
        <begin position="10"/>
        <end position="54"/>
    </location>
</feature>
<dbReference type="EMBL" id="OW152834">
    <property type="protein sequence ID" value="CAH2055675.1"/>
    <property type="molecule type" value="Genomic_DNA"/>
</dbReference>
<evidence type="ECO:0000256" key="9">
    <source>
        <dbReference type="SAM" id="Phobius"/>
    </source>
</evidence>
<feature type="region of interest" description="Disordered" evidence="8">
    <location>
        <begin position="311"/>
        <end position="436"/>
    </location>
</feature>
<keyword evidence="5" id="KW-0406">Ion transport</keyword>
<feature type="compositionally biased region" description="Pro residues" evidence="8">
    <location>
        <begin position="360"/>
        <end position="379"/>
    </location>
</feature>
<dbReference type="Proteomes" id="UP000837857">
    <property type="component" value="Chromosome 22"/>
</dbReference>
<feature type="compositionally biased region" description="Low complexity" evidence="8">
    <location>
        <begin position="499"/>
        <end position="517"/>
    </location>
</feature>
<evidence type="ECO:0000256" key="2">
    <source>
        <dbReference type="ARBA" id="ARBA00022448"/>
    </source>
</evidence>
<keyword evidence="2" id="KW-0813">Transport</keyword>
<dbReference type="PANTHER" id="PTHR10117">
    <property type="entry name" value="TRANSIENT RECEPTOR POTENTIAL CHANNEL"/>
    <property type="match status" value="1"/>
</dbReference>
<feature type="compositionally biased region" description="Polar residues" evidence="8">
    <location>
        <begin position="473"/>
        <end position="494"/>
    </location>
</feature>
<name>A0ABN8IDP1_9NEOP</name>
<dbReference type="PRINTS" id="PR01097">
    <property type="entry name" value="TRNSRECEPTRP"/>
</dbReference>
<reference evidence="11" key="1">
    <citation type="submission" date="2022-03" db="EMBL/GenBank/DDBJ databases">
        <authorList>
            <person name="Martin H S."/>
        </authorList>
    </citation>
    <scope>NUCLEOTIDE SEQUENCE</scope>
</reference>
<accession>A0ABN8IDP1</accession>
<dbReference type="InterPro" id="IPR002153">
    <property type="entry name" value="TRPC_channel"/>
</dbReference>
<keyword evidence="7" id="KW-0407">Ion channel</keyword>
<keyword evidence="3 9" id="KW-0812">Transmembrane</keyword>
<keyword evidence="4 9" id="KW-1133">Transmembrane helix</keyword>
<sequence>MVGLENFELAGIKTYTRFWGLLMFGSYSVINVIVLLNLLIAMMSNSYAMIDEHSDVEWKFARTRLWMRYFEEGATLPPPFNILPTPKLFCKLFGMRKKDKMRKMKLKEQKEKENDVRYAAVMRALVWRYVSAKHRKLDEEPVTEDDINELKGDVSALRYELLEVFEKNGMDVSFTDRKEKTVLAKRMKIWERRLMKDFQVAPVPPVEDDERPENETGLSRFRRIARMAVASTTNSMWDKTLAGAGISTQIGRCRTRESFKNQQNLQKAMDEARKLVLRSPLPEGSRGHSPIEMPLAPGHTLLELIKDISTEIGLPPGNSTPRSKSPWKGEGENYGPSSGGLLTPNFVPSRAASPVSRIPSPLPSGNPSPIPSLEPPARPLSPACEIEKPTTKNNTSPFKTSMRSHSDLTQKTPRKKAPEKPNLSDEQGELDSKEITPLAVARPVALEIKPAEGALPPPPAKPKAPIAPVMEITPSSPYIRSGGPSTPKITSSTAKVVLRSRPSSRPSSPQPKCTTPCPKSPPSPPARSMSTSSTEQLILSPGPKTLRPINKIDEVNTIKRQTKTGWL</sequence>
<evidence type="ECO:0000256" key="5">
    <source>
        <dbReference type="ARBA" id="ARBA00023065"/>
    </source>
</evidence>
<proteinExistence type="predicted"/>
<evidence type="ECO:0000259" key="10">
    <source>
        <dbReference type="Pfam" id="PF00520"/>
    </source>
</evidence>
<evidence type="ECO:0000313" key="11">
    <source>
        <dbReference type="EMBL" id="CAH2055675.1"/>
    </source>
</evidence>
<dbReference type="PANTHER" id="PTHR10117:SF47">
    <property type="entry name" value="TRANSIENT-RECEPTOR-POTENTIAL-LIKE PROTEIN"/>
    <property type="match status" value="1"/>
</dbReference>
<evidence type="ECO:0000256" key="4">
    <source>
        <dbReference type="ARBA" id="ARBA00022989"/>
    </source>
</evidence>